<sequence>MGFRMEKKMTGAEHIELLGETYQGISHRMTRLVGGPTISRHSGHHPYHSSAMLKLDDRQRAASLAPLYPDVHTRCQPLGRKIRAGERSQGSSTSEVGSERALLHQWGLCMEIELKQEQKDHQER</sequence>
<reference evidence="3" key="1">
    <citation type="journal article" date="2010" name="Genome Res.">
        <title>Population genomic sequencing of Coccidioides fungi reveals recent hybridization and transposon control.</title>
        <authorList>
            <person name="Neafsey D.E."/>
            <person name="Barker B.M."/>
            <person name="Sharpton T.J."/>
            <person name="Stajich J.E."/>
            <person name="Park D.J."/>
            <person name="Whiston E."/>
            <person name="Hung C.-Y."/>
            <person name="McMahan C."/>
            <person name="White J."/>
            <person name="Sykes S."/>
            <person name="Heiman D."/>
            <person name="Young S."/>
            <person name="Zeng Q."/>
            <person name="Abouelleil A."/>
            <person name="Aftuck L."/>
            <person name="Bessette D."/>
            <person name="Brown A."/>
            <person name="FitzGerald M."/>
            <person name="Lui A."/>
            <person name="Macdonald J.P."/>
            <person name="Priest M."/>
            <person name="Orbach M.J."/>
            <person name="Galgiani J.N."/>
            <person name="Kirkland T.N."/>
            <person name="Cole G.T."/>
            <person name="Birren B.W."/>
            <person name="Henn M.R."/>
            <person name="Taylor J.W."/>
            <person name="Rounsley S.D."/>
        </authorList>
    </citation>
    <scope>NUCLEOTIDE SEQUENCE [LARGE SCALE GENOMIC DNA]</scope>
    <source>
        <strain evidence="3">RMSCC 3703</strain>
    </source>
</reference>
<feature type="region of interest" description="Disordered" evidence="1">
    <location>
        <begin position="79"/>
        <end position="98"/>
    </location>
</feature>
<name>A0A0J8TPE0_COCIT</name>
<evidence type="ECO:0000313" key="3">
    <source>
        <dbReference type="Proteomes" id="UP000054559"/>
    </source>
</evidence>
<dbReference type="Proteomes" id="UP000054559">
    <property type="component" value="Unassembled WGS sequence"/>
</dbReference>
<dbReference type="AlphaFoldDB" id="A0A0J8TPE0"/>
<proteinExistence type="predicted"/>
<organism evidence="2 3">
    <name type="scientific">Coccidioides immitis RMSCC 3703</name>
    <dbReference type="NCBI Taxonomy" id="454286"/>
    <lineage>
        <taxon>Eukaryota</taxon>
        <taxon>Fungi</taxon>
        <taxon>Dikarya</taxon>
        <taxon>Ascomycota</taxon>
        <taxon>Pezizomycotina</taxon>
        <taxon>Eurotiomycetes</taxon>
        <taxon>Eurotiomycetidae</taxon>
        <taxon>Onygenales</taxon>
        <taxon>Onygenaceae</taxon>
        <taxon>Coccidioides</taxon>
    </lineage>
</organism>
<gene>
    <name evidence="2" type="ORF">CISG_04975</name>
</gene>
<evidence type="ECO:0000313" key="2">
    <source>
        <dbReference type="EMBL" id="KMU75572.1"/>
    </source>
</evidence>
<protein>
    <submittedName>
        <fullName evidence="2">Uncharacterized protein</fullName>
    </submittedName>
</protein>
<accession>A0A0J8TPE0</accession>
<evidence type="ECO:0000256" key="1">
    <source>
        <dbReference type="SAM" id="MobiDB-lite"/>
    </source>
</evidence>
<dbReference type="EMBL" id="DS268141">
    <property type="protein sequence ID" value="KMU75572.1"/>
    <property type="molecule type" value="Genomic_DNA"/>
</dbReference>